<evidence type="ECO:0000256" key="1">
    <source>
        <dbReference type="ARBA" id="ARBA00023015"/>
    </source>
</evidence>
<sequence>MPHLSWSSGPAVVLQWSCGARAGVVQGSCRGRPARRRGVSGSWRGTWEVRRGGPPWCVAKREALGQVARVRKLGKRLPSRYPTAFQAVNSLFPRCYSGFVVARTAYRVGARQPLKESGGNVGKLERHATIADVAALAGVSVGTASKALNGRGSLREETRMRVREAARQLSFEANAGARSLHSGRTYTVGMITTDTIGRFSIPVLMGAEDALGAGEMSVFLCDGRDDPIREQYYVKTLLSRRVDGMIVTGRRTEARAPIGANLPVPVVYAFISSADPGDCSVVPDEAGGARKAVEHLLAVGRTRIAHVTGPEHHNSARVRAAAAAERLAEDGLSLVAPPLFGGWSEVWGRQAVGILLAGRSEFDAVFCGSDQIARGVCDALRAAGRRVPQDVALIGFDNWDVMTEACQPPLTSIDLDLEGLGRSAAEMLLAAINGSPSPGRHAHPCRLVVRESTTMPLP</sequence>
<accession>A0A544YBG6</accession>
<evidence type="ECO:0000256" key="2">
    <source>
        <dbReference type="ARBA" id="ARBA00023125"/>
    </source>
</evidence>
<dbReference type="CDD" id="cd06288">
    <property type="entry name" value="PBP1_sucrose_transcription_regulator"/>
    <property type="match status" value="1"/>
</dbReference>
<keyword evidence="3" id="KW-0804">Transcription</keyword>
<dbReference type="InterPro" id="IPR000843">
    <property type="entry name" value="HTH_LacI"/>
</dbReference>
<dbReference type="PANTHER" id="PTHR30146:SF109">
    <property type="entry name" value="HTH-TYPE TRANSCRIPTIONAL REGULATOR GALS"/>
    <property type="match status" value="1"/>
</dbReference>
<dbReference type="InterPro" id="IPR046335">
    <property type="entry name" value="LacI/GalR-like_sensor"/>
</dbReference>
<feature type="domain" description="HTH lacI-type" evidence="4">
    <location>
        <begin position="128"/>
        <end position="182"/>
    </location>
</feature>
<dbReference type="InterPro" id="IPR028082">
    <property type="entry name" value="Peripla_BP_I"/>
</dbReference>
<evidence type="ECO:0000313" key="6">
    <source>
        <dbReference type="Proteomes" id="UP000316541"/>
    </source>
</evidence>
<dbReference type="Gene3D" id="1.10.260.40">
    <property type="entry name" value="lambda repressor-like DNA-binding domains"/>
    <property type="match status" value="1"/>
</dbReference>
<dbReference type="GO" id="GO:0003700">
    <property type="term" value="F:DNA-binding transcription factor activity"/>
    <property type="evidence" value="ECO:0007669"/>
    <property type="project" value="TreeGrafter"/>
</dbReference>
<evidence type="ECO:0000259" key="4">
    <source>
        <dbReference type="PROSITE" id="PS50932"/>
    </source>
</evidence>
<dbReference type="Gene3D" id="3.40.50.2300">
    <property type="match status" value="2"/>
</dbReference>
<dbReference type="SUPFAM" id="SSF53822">
    <property type="entry name" value="Periplasmic binding protein-like I"/>
    <property type="match status" value="1"/>
</dbReference>
<keyword evidence="2" id="KW-0238">DNA-binding</keyword>
<dbReference type="GO" id="GO:0000976">
    <property type="term" value="F:transcription cis-regulatory region binding"/>
    <property type="evidence" value="ECO:0007669"/>
    <property type="project" value="TreeGrafter"/>
</dbReference>
<dbReference type="SUPFAM" id="SSF47413">
    <property type="entry name" value="lambda repressor-like DNA-binding domains"/>
    <property type="match status" value="1"/>
</dbReference>
<evidence type="ECO:0000313" key="5">
    <source>
        <dbReference type="EMBL" id="TQS13892.1"/>
    </source>
</evidence>
<comment type="caution">
    <text evidence="5">The sequence shown here is derived from an EMBL/GenBank/DDBJ whole genome shotgun (WGS) entry which is preliminary data.</text>
</comment>
<proteinExistence type="predicted"/>
<evidence type="ECO:0000256" key="3">
    <source>
        <dbReference type="ARBA" id="ARBA00023163"/>
    </source>
</evidence>
<dbReference type="PROSITE" id="PS00356">
    <property type="entry name" value="HTH_LACI_1"/>
    <property type="match status" value="1"/>
</dbReference>
<reference evidence="5 6" key="1">
    <citation type="submission" date="2019-07" db="EMBL/GenBank/DDBJ databases">
        <title>Microbispora hainanensis DSM 45428.</title>
        <authorList>
            <person name="Thawai C."/>
        </authorList>
    </citation>
    <scope>NUCLEOTIDE SEQUENCE [LARGE SCALE GENOMIC DNA]</scope>
    <source>
        <strain evidence="5 6">DSM 45428</strain>
    </source>
</reference>
<dbReference type="Pfam" id="PF00356">
    <property type="entry name" value="LacI"/>
    <property type="match status" value="1"/>
</dbReference>
<dbReference type="SMART" id="SM00354">
    <property type="entry name" value="HTH_LACI"/>
    <property type="match status" value="1"/>
</dbReference>
<dbReference type="Pfam" id="PF13377">
    <property type="entry name" value="Peripla_BP_3"/>
    <property type="match status" value="1"/>
</dbReference>
<protein>
    <submittedName>
        <fullName evidence="5">LacI family transcriptional regulator</fullName>
    </submittedName>
</protein>
<dbReference type="PANTHER" id="PTHR30146">
    <property type="entry name" value="LACI-RELATED TRANSCRIPTIONAL REPRESSOR"/>
    <property type="match status" value="1"/>
</dbReference>
<dbReference type="EMBL" id="VIRM01000062">
    <property type="protein sequence ID" value="TQS13892.1"/>
    <property type="molecule type" value="Genomic_DNA"/>
</dbReference>
<dbReference type="Proteomes" id="UP000316541">
    <property type="component" value="Unassembled WGS sequence"/>
</dbReference>
<organism evidence="5 6">
    <name type="scientific">Microbispora hainanensis</name>
    <dbReference type="NCBI Taxonomy" id="568844"/>
    <lineage>
        <taxon>Bacteria</taxon>
        <taxon>Bacillati</taxon>
        <taxon>Actinomycetota</taxon>
        <taxon>Actinomycetes</taxon>
        <taxon>Streptosporangiales</taxon>
        <taxon>Streptosporangiaceae</taxon>
        <taxon>Microbispora</taxon>
    </lineage>
</organism>
<dbReference type="CDD" id="cd01392">
    <property type="entry name" value="HTH_LacI"/>
    <property type="match status" value="1"/>
</dbReference>
<keyword evidence="1" id="KW-0805">Transcription regulation</keyword>
<dbReference type="InterPro" id="IPR010982">
    <property type="entry name" value="Lambda_DNA-bd_dom_sf"/>
</dbReference>
<dbReference type="PROSITE" id="PS50932">
    <property type="entry name" value="HTH_LACI_2"/>
    <property type="match status" value="1"/>
</dbReference>
<dbReference type="AlphaFoldDB" id="A0A544YBG6"/>
<gene>
    <name evidence="5" type="ORF">FLX08_34775</name>
</gene>
<name>A0A544YBG6_9ACTN</name>